<dbReference type="InterPro" id="IPR050765">
    <property type="entry name" value="Riboflavin_Biosynth_HTPR"/>
</dbReference>
<reference evidence="5" key="2">
    <citation type="submission" date="2021-09" db="EMBL/GenBank/DDBJ databases">
        <authorList>
            <person name="Gilroy R."/>
        </authorList>
    </citation>
    <scope>NUCLEOTIDE SEQUENCE</scope>
    <source>
        <strain evidence="5">ChiGjej5B5-22894</strain>
    </source>
</reference>
<dbReference type="InterPro" id="IPR002734">
    <property type="entry name" value="RibDG_C"/>
</dbReference>
<comment type="caution">
    <text evidence="5">The sequence shown here is derived from an EMBL/GenBank/DDBJ whole genome shotgun (WGS) entry which is preliminary data.</text>
</comment>
<dbReference type="Pfam" id="PF01872">
    <property type="entry name" value="RibD_C"/>
    <property type="match status" value="1"/>
</dbReference>
<name>A0A921MW82_9MICO</name>
<dbReference type="GO" id="GO:0008703">
    <property type="term" value="F:5-amino-6-(5-phosphoribosylamino)uracil reductase activity"/>
    <property type="evidence" value="ECO:0007669"/>
    <property type="project" value="InterPro"/>
</dbReference>
<evidence type="ECO:0000259" key="4">
    <source>
        <dbReference type="Pfam" id="PF01872"/>
    </source>
</evidence>
<accession>A0A921MW82</accession>
<dbReference type="PANTHER" id="PTHR38011">
    <property type="entry name" value="DIHYDROFOLATE REDUCTASE FAMILY PROTEIN (AFU_ORTHOLOGUE AFUA_8G06820)"/>
    <property type="match status" value="1"/>
</dbReference>
<feature type="domain" description="Bacterial bifunctional deaminase-reductase C-terminal" evidence="4">
    <location>
        <begin position="59"/>
        <end position="252"/>
    </location>
</feature>
<evidence type="ECO:0000256" key="3">
    <source>
        <dbReference type="ARBA" id="ARBA00023002"/>
    </source>
</evidence>
<evidence type="ECO:0000313" key="5">
    <source>
        <dbReference type="EMBL" id="HJG91843.1"/>
    </source>
</evidence>
<evidence type="ECO:0000256" key="2">
    <source>
        <dbReference type="ARBA" id="ARBA00022857"/>
    </source>
</evidence>
<dbReference type="Gene3D" id="3.40.430.10">
    <property type="entry name" value="Dihydrofolate Reductase, subunit A"/>
    <property type="match status" value="1"/>
</dbReference>
<dbReference type="EMBL" id="DYUE01000210">
    <property type="protein sequence ID" value="HJG91843.1"/>
    <property type="molecule type" value="Genomic_DNA"/>
</dbReference>
<dbReference type="GO" id="GO:0009231">
    <property type="term" value="P:riboflavin biosynthetic process"/>
    <property type="evidence" value="ECO:0007669"/>
    <property type="project" value="InterPro"/>
</dbReference>
<organism evidence="5 6">
    <name type="scientific">Brachybacterium massiliense</name>
    <dbReference type="NCBI Taxonomy" id="1755098"/>
    <lineage>
        <taxon>Bacteria</taxon>
        <taxon>Bacillati</taxon>
        <taxon>Actinomycetota</taxon>
        <taxon>Actinomycetes</taxon>
        <taxon>Micrococcales</taxon>
        <taxon>Dermabacteraceae</taxon>
        <taxon>Brachybacterium</taxon>
    </lineage>
</organism>
<keyword evidence="3" id="KW-0560">Oxidoreductase</keyword>
<dbReference type="SUPFAM" id="SSF53597">
    <property type="entry name" value="Dihydrofolate reductase-like"/>
    <property type="match status" value="1"/>
</dbReference>
<proteinExistence type="predicted"/>
<dbReference type="PANTHER" id="PTHR38011:SF7">
    <property type="entry name" value="2,5-DIAMINO-6-RIBOSYLAMINO-4(3H)-PYRIMIDINONE 5'-PHOSPHATE REDUCTASE"/>
    <property type="match status" value="1"/>
</dbReference>
<comment type="pathway">
    <text evidence="1">Cofactor biosynthesis; riboflavin biosynthesis.</text>
</comment>
<dbReference type="InterPro" id="IPR024072">
    <property type="entry name" value="DHFR-like_dom_sf"/>
</dbReference>
<sequence length="266" mass="28041">MRDDRGHILLLVPTGRSAVHLLMREGAVLPAPLPVTADAEGARLLADVYAVQPPPGGAHVRAMMNTTIDGAIVGADGTSGTLRNPDDSFVFDVLRALTDVVLVGAETVRTEDYRRPLGRADLLTPSRRPGGAQRPALAIWSRTGELPPTIEPDWPTYLITPPGEARRAAERAGVPEAQVIIADGPAAAVRGLAERGLRAIQAEGGPSALGRLASAGLLDELCFSTTHRSVGGDSSRVVRGEAHELSWSLASLVVGQHATIARHVRR</sequence>
<reference evidence="5" key="1">
    <citation type="journal article" date="2021" name="PeerJ">
        <title>Extensive microbial diversity within the chicken gut microbiome revealed by metagenomics and culture.</title>
        <authorList>
            <person name="Gilroy R."/>
            <person name="Ravi A."/>
            <person name="Getino M."/>
            <person name="Pursley I."/>
            <person name="Horton D.L."/>
            <person name="Alikhan N.F."/>
            <person name="Baker D."/>
            <person name="Gharbi K."/>
            <person name="Hall N."/>
            <person name="Watson M."/>
            <person name="Adriaenssens E.M."/>
            <person name="Foster-Nyarko E."/>
            <person name="Jarju S."/>
            <person name="Secka A."/>
            <person name="Antonio M."/>
            <person name="Oren A."/>
            <person name="Chaudhuri R.R."/>
            <person name="La Ragione R."/>
            <person name="Hildebrand F."/>
            <person name="Pallen M.J."/>
        </authorList>
    </citation>
    <scope>NUCLEOTIDE SEQUENCE</scope>
    <source>
        <strain evidence="5">ChiGjej5B5-22894</strain>
    </source>
</reference>
<keyword evidence="2" id="KW-0521">NADP</keyword>
<dbReference type="AlphaFoldDB" id="A0A921MW82"/>
<evidence type="ECO:0000256" key="1">
    <source>
        <dbReference type="ARBA" id="ARBA00005104"/>
    </source>
</evidence>
<gene>
    <name evidence="5" type="ORF">K8V81_08960</name>
</gene>
<dbReference type="Proteomes" id="UP000742460">
    <property type="component" value="Unassembled WGS sequence"/>
</dbReference>
<protein>
    <submittedName>
        <fullName evidence="5">Dihydrofolate reductase family protein</fullName>
    </submittedName>
</protein>
<evidence type="ECO:0000313" key="6">
    <source>
        <dbReference type="Proteomes" id="UP000742460"/>
    </source>
</evidence>